<accession>A0A0A9D7K2</accession>
<feature type="compositionally biased region" description="Polar residues" evidence="1">
    <location>
        <begin position="131"/>
        <end position="150"/>
    </location>
</feature>
<dbReference type="AlphaFoldDB" id="A0A0A9D7K2"/>
<keyword evidence="2" id="KW-0472">Membrane</keyword>
<evidence type="ECO:0000256" key="1">
    <source>
        <dbReference type="SAM" id="MobiDB-lite"/>
    </source>
</evidence>
<name>A0A0A9D7K2_ARUDO</name>
<keyword evidence="2" id="KW-0812">Transmembrane</keyword>
<sequence>MRWIFLLGMLHCPYNHLNTLILLISIPLATQMIQHCYFMRPFSKKKKKDITIRPQPLISYNCQKSELSYAYLLFLCPLSIVASQWAATVIAPSARVLLATGNSTSPNAVSTTSSSLHSLSLEYGATPKPSSPSSCANEKSPESSSNAVVI</sequence>
<feature type="region of interest" description="Disordered" evidence="1">
    <location>
        <begin position="121"/>
        <end position="150"/>
    </location>
</feature>
<reference evidence="3" key="1">
    <citation type="submission" date="2014-09" db="EMBL/GenBank/DDBJ databases">
        <authorList>
            <person name="Magalhaes I.L.F."/>
            <person name="Oliveira U."/>
            <person name="Santos F.R."/>
            <person name="Vidigal T.H.D.A."/>
            <person name="Brescovit A.D."/>
            <person name="Santos A.J."/>
        </authorList>
    </citation>
    <scope>NUCLEOTIDE SEQUENCE</scope>
    <source>
        <tissue evidence="3">Shoot tissue taken approximately 20 cm above the soil surface</tissue>
    </source>
</reference>
<feature type="transmembrane region" description="Helical" evidence="2">
    <location>
        <begin position="20"/>
        <end position="38"/>
    </location>
</feature>
<feature type="transmembrane region" description="Helical" evidence="2">
    <location>
        <begin position="69"/>
        <end position="87"/>
    </location>
</feature>
<reference evidence="3" key="2">
    <citation type="journal article" date="2015" name="Data Brief">
        <title>Shoot transcriptome of the giant reed, Arundo donax.</title>
        <authorList>
            <person name="Barrero R.A."/>
            <person name="Guerrero F.D."/>
            <person name="Moolhuijzen P."/>
            <person name="Goolsby J.A."/>
            <person name="Tidwell J."/>
            <person name="Bellgard S.E."/>
            <person name="Bellgard M.I."/>
        </authorList>
    </citation>
    <scope>NUCLEOTIDE SEQUENCE</scope>
    <source>
        <tissue evidence="3">Shoot tissue taken approximately 20 cm above the soil surface</tissue>
    </source>
</reference>
<dbReference type="EMBL" id="GBRH01215237">
    <property type="protein sequence ID" value="JAD82658.1"/>
    <property type="molecule type" value="Transcribed_RNA"/>
</dbReference>
<protein>
    <submittedName>
        <fullName evidence="3">Uncharacterized protein</fullName>
    </submittedName>
</protein>
<evidence type="ECO:0000313" key="3">
    <source>
        <dbReference type="EMBL" id="JAD82658.1"/>
    </source>
</evidence>
<proteinExistence type="predicted"/>
<organism evidence="3">
    <name type="scientific">Arundo donax</name>
    <name type="common">Giant reed</name>
    <name type="synonym">Donax arundinaceus</name>
    <dbReference type="NCBI Taxonomy" id="35708"/>
    <lineage>
        <taxon>Eukaryota</taxon>
        <taxon>Viridiplantae</taxon>
        <taxon>Streptophyta</taxon>
        <taxon>Embryophyta</taxon>
        <taxon>Tracheophyta</taxon>
        <taxon>Spermatophyta</taxon>
        <taxon>Magnoliopsida</taxon>
        <taxon>Liliopsida</taxon>
        <taxon>Poales</taxon>
        <taxon>Poaceae</taxon>
        <taxon>PACMAD clade</taxon>
        <taxon>Arundinoideae</taxon>
        <taxon>Arundineae</taxon>
        <taxon>Arundo</taxon>
    </lineage>
</organism>
<evidence type="ECO:0000256" key="2">
    <source>
        <dbReference type="SAM" id="Phobius"/>
    </source>
</evidence>
<keyword evidence="2" id="KW-1133">Transmembrane helix</keyword>